<protein>
    <submittedName>
        <fullName evidence="2">SDR family oxidoreductase</fullName>
    </submittedName>
</protein>
<gene>
    <name evidence="2" type="ORF">IQ276_02255</name>
</gene>
<proteinExistence type="predicted"/>
<reference evidence="2" key="1">
    <citation type="submission" date="2020-10" db="EMBL/GenBank/DDBJ databases">
        <authorList>
            <person name="Castelo-Branco R."/>
            <person name="Eusebio N."/>
            <person name="Adriana R."/>
            <person name="Vieira A."/>
            <person name="Brugerolle De Fraissinette N."/>
            <person name="Rezende De Castro R."/>
            <person name="Schneider M.P."/>
            <person name="Vasconcelos V."/>
            <person name="Leao P.N."/>
        </authorList>
    </citation>
    <scope>NUCLEOTIDE SEQUENCE</scope>
    <source>
        <strain evidence="2">LEGE 12446</strain>
    </source>
</reference>
<dbReference type="InterPro" id="IPR036291">
    <property type="entry name" value="NAD(P)-bd_dom_sf"/>
</dbReference>
<dbReference type="EMBL" id="JADEXS010000016">
    <property type="protein sequence ID" value="MBE9021325.1"/>
    <property type="molecule type" value="Genomic_DNA"/>
</dbReference>
<name>A0A8J6ZR34_DESMC</name>
<accession>A0A8J6ZR34</accession>
<dbReference type="InterPro" id="IPR001509">
    <property type="entry name" value="Epimerase_deHydtase"/>
</dbReference>
<dbReference type="Proteomes" id="UP000622533">
    <property type="component" value="Unassembled WGS sequence"/>
</dbReference>
<dbReference type="Gene3D" id="3.40.50.720">
    <property type="entry name" value="NAD(P)-binding Rossmann-like Domain"/>
    <property type="match status" value="1"/>
</dbReference>
<comment type="caution">
    <text evidence="2">The sequence shown here is derived from an EMBL/GenBank/DDBJ whole genome shotgun (WGS) entry which is preliminary data.</text>
</comment>
<evidence type="ECO:0000313" key="3">
    <source>
        <dbReference type="Proteomes" id="UP000622533"/>
    </source>
</evidence>
<dbReference type="InterPro" id="IPR050177">
    <property type="entry name" value="Lipid_A_modif_metabolic_enz"/>
</dbReference>
<feature type="domain" description="NAD-dependent epimerase/dehydratase" evidence="1">
    <location>
        <begin position="4"/>
        <end position="222"/>
    </location>
</feature>
<evidence type="ECO:0000313" key="2">
    <source>
        <dbReference type="EMBL" id="MBE9021325.1"/>
    </source>
</evidence>
<keyword evidence="3" id="KW-1185">Reference proteome</keyword>
<evidence type="ECO:0000259" key="1">
    <source>
        <dbReference type="Pfam" id="PF01370"/>
    </source>
</evidence>
<dbReference type="PANTHER" id="PTHR43245:SF13">
    <property type="entry name" value="UDP-D-APIOSE_UDP-D-XYLOSE SYNTHASE 2"/>
    <property type="match status" value="1"/>
</dbReference>
<dbReference type="SUPFAM" id="SSF51735">
    <property type="entry name" value="NAD(P)-binding Rossmann-fold domains"/>
    <property type="match status" value="1"/>
</dbReference>
<sequence>MKTVLITGVTGFIGRYVARQFAEAGWNVVGLGTRPTENAPIQSLSSYHQLTLPANVLADLVQQVQPHVCIHCAARASVNLSVTEPEQDFSASVDVTFNVVNTLRLHAPQCRVIYLSSAAVYGNPQTLPIYESQTPQPISPYGFHRLISEQICTEFFKIYGLPTSIVRIFSAYGPGLRRQVLWDMCHKALTRPILKLQGTGNESRDFIHVRDIAKALYVLAENAPCQAEVHNVASGVETTIKELADIVMANIERKIPIEFDGVIRAGDPLNWKADVTSLTQIGFTPEVNLQRGISVYAQWCRAEVMGW</sequence>
<dbReference type="AlphaFoldDB" id="A0A8J6ZR34"/>
<dbReference type="PANTHER" id="PTHR43245">
    <property type="entry name" value="BIFUNCTIONAL POLYMYXIN RESISTANCE PROTEIN ARNA"/>
    <property type="match status" value="1"/>
</dbReference>
<dbReference type="Pfam" id="PF01370">
    <property type="entry name" value="Epimerase"/>
    <property type="match status" value="1"/>
</dbReference>
<organism evidence="2 3">
    <name type="scientific">Desmonostoc muscorum LEGE 12446</name>
    <dbReference type="NCBI Taxonomy" id="1828758"/>
    <lineage>
        <taxon>Bacteria</taxon>
        <taxon>Bacillati</taxon>
        <taxon>Cyanobacteriota</taxon>
        <taxon>Cyanophyceae</taxon>
        <taxon>Nostocales</taxon>
        <taxon>Nostocaceae</taxon>
        <taxon>Desmonostoc</taxon>
    </lineage>
</organism>
<dbReference type="RefSeq" id="WP_193913363.1">
    <property type="nucleotide sequence ID" value="NZ_JADEXS020000001.1"/>
</dbReference>
<dbReference type="CDD" id="cd08946">
    <property type="entry name" value="SDR_e"/>
    <property type="match status" value="1"/>
</dbReference>